<feature type="domain" description="EH" evidence="3">
    <location>
        <begin position="10"/>
        <end position="107"/>
    </location>
</feature>
<dbReference type="Proteomes" id="UP000694388">
    <property type="component" value="Unplaced"/>
</dbReference>
<dbReference type="GeneTree" id="ENSGT00940000158080"/>
<feature type="region of interest" description="Disordered" evidence="2">
    <location>
        <begin position="664"/>
        <end position="696"/>
    </location>
</feature>
<dbReference type="GO" id="GO:0016197">
    <property type="term" value="P:endosomal transport"/>
    <property type="evidence" value="ECO:0007669"/>
    <property type="project" value="TreeGrafter"/>
</dbReference>
<feature type="compositionally biased region" description="Polar residues" evidence="2">
    <location>
        <begin position="148"/>
        <end position="182"/>
    </location>
</feature>
<dbReference type="InterPro" id="IPR002048">
    <property type="entry name" value="EF_hand_dom"/>
</dbReference>
<reference evidence="5" key="2">
    <citation type="submission" date="2025-09" db="UniProtKB">
        <authorList>
            <consortium name="Ensembl"/>
        </authorList>
    </citation>
    <scope>IDENTIFICATION</scope>
</reference>
<evidence type="ECO:0000256" key="1">
    <source>
        <dbReference type="ARBA" id="ARBA00022837"/>
    </source>
</evidence>
<feature type="domain" description="EH" evidence="3">
    <location>
        <begin position="287"/>
        <end position="371"/>
    </location>
</feature>
<dbReference type="GO" id="GO:0005737">
    <property type="term" value="C:cytoplasm"/>
    <property type="evidence" value="ECO:0007669"/>
    <property type="project" value="TreeGrafter"/>
</dbReference>
<reference evidence="5" key="1">
    <citation type="submission" date="2025-08" db="UniProtKB">
        <authorList>
            <consortium name="Ensembl"/>
        </authorList>
    </citation>
    <scope>IDENTIFICATION</scope>
</reference>
<evidence type="ECO:0000313" key="5">
    <source>
        <dbReference type="Ensembl" id="ENSEBUP00000017303.1"/>
    </source>
</evidence>
<accession>A0A8C4QP47</accession>
<dbReference type="SUPFAM" id="SSF47473">
    <property type="entry name" value="EF-hand"/>
    <property type="match status" value="2"/>
</dbReference>
<dbReference type="PROSITE" id="PS50031">
    <property type="entry name" value="EH"/>
    <property type="match status" value="2"/>
</dbReference>
<proteinExistence type="predicted"/>
<organism evidence="5 6">
    <name type="scientific">Eptatretus burgeri</name>
    <name type="common">Inshore hagfish</name>
    <dbReference type="NCBI Taxonomy" id="7764"/>
    <lineage>
        <taxon>Eukaryota</taxon>
        <taxon>Metazoa</taxon>
        <taxon>Chordata</taxon>
        <taxon>Craniata</taxon>
        <taxon>Vertebrata</taxon>
        <taxon>Cyclostomata</taxon>
        <taxon>Myxini</taxon>
        <taxon>Myxiniformes</taxon>
        <taxon>Myxinidae</taxon>
        <taxon>Eptatretinae</taxon>
        <taxon>Eptatretus</taxon>
    </lineage>
</organism>
<dbReference type="InterPro" id="IPR018247">
    <property type="entry name" value="EF_Hand_1_Ca_BS"/>
</dbReference>
<feature type="compositionally biased region" description="Low complexity" evidence="2">
    <location>
        <begin position="517"/>
        <end position="531"/>
    </location>
</feature>
<feature type="compositionally biased region" description="Basic and acidic residues" evidence="2">
    <location>
        <begin position="683"/>
        <end position="696"/>
    </location>
</feature>
<dbReference type="InterPro" id="IPR011992">
    <property type="entry name" value="EF-hand-dom_pair"/>
</dbReference>
<evidence type="ECO:0000313" key="6">
    <source>
        <dbReference type="Proteomes" id="UP000694388"/>
    </source>
</evidence>
<sequence length="776" mass="84314">MEGLTLNEAEQKCYAELFAFCDVESTKKLAAGSKVAELFRAAQLSNDMLMQITDLCGAKRLGYFGRSQFYIALKLIAVSQAGLPVRLESIGTVHELPRFTIAPGEAESWHTAQGHYEHEGPQGPYGSAAVLPPPPGRVYNKKLHNAQELPSTGPATTQRILEKQMSSKSPPQEQTSPAVSPQHTPPGSPTGWHPATERGQPVSWKPFTERSMGSGEGNWPVGSATPQQDSWVSFTNTRGVAAVDDGPAPPAHHVTVQSDQTPARVATKDAQQRMSYSDDPWRITEEQRDYYINQFKTIQHDLAGLIPGSAAKEFFTKSKLPIMELSHIWELSDFDQDGALTLDEFCAAFHLVVARKNGYDLPERLPETLIPKLIDIDDDKDVSEKHSDATFASSPVETVANKSPSISQTWVDLQQNSEQWETFSDRSSSCQTLTRFDTNITPADPETAIVHPVAIRMTPSKIHLRDMDLAASGQDASPPAKLPCAPSAADEATAPAKFAAKNNDGFHSSESAHSSDVDPSSNDSSRPRSFSGTSGEDSKRMAPPPPPPPRPHQTHSRSSSLDLNKAFAAAQQGQTLSGASAPPPAVPPRPHPHVLQSSKSVDGADLTPGPVNPLLSSQPPPEQPNFADFTHFAALQFVPEAEREAAAKEARVAAQNDKHIMKVEGQVDERNTSSKKPSRHRMKSEEESRAEAPAPEEHFKKTGGIAALGNTQPALQRSAGKEKKAIQASIRKNKETNTVLARLNTELNQQLKVNFSFLFTFSSPLAMFSSLPLSAF</sequence>
<keyword evidence="6" id="KW-1185">Reference proteome</keyword>
<evidence type="ECO:0000256" key="2">
    <source>
        <dbReference type="SAM" id="MobiDB-lite"/>
    </source>
</evidence>
<dbReference type="GO" id="GO:0006897">
    <property type="term" value="P:endocytosis"/>
    <property type="evidence" value="ECO:0007669"/>
    <property type="project" value="TreeGrafter"/>
</dbReference>
<name>A0A8C4QP47_EPTBU</name>
<dbReference type="Gene3D" id="1.10.238.10">
    <property type="entry name" value="EF-hand"/>
    <property type="match status" value="2"/>
</dbReference>
<dbReference type="PROSITE" id="PS00018">
    <property type="entry name" value="EF_HAND_1"/>
    <property type="match status" value="1"/>
</dbReference>
<feature type="domain" description="EF-hand" evidence="4">
    <location>
        <begin position="320"/>
        <end position="355"/>
    </location>
</feature>
<evidence type="ECO:0008006" key="7">
    <source>
        <dbReference type="Google" id="ProtNLM"/>
    </source>
</evidence>
<dbReference type="Ensembl" id="ENSEBUT00000017879.1">
    <property type="protein sequence ID" value="ENSEBUP00000017303.1"/>
    <property type="gene ID" value="ENSEBUG00000010810.1"/>
</dbReference>
<dbReference type="GO" id="GO:0005509">
    <property type="term" value="F:calcium ion binding"/>
    <property type="evidence" value="ECO:0007669"/>
    <property type="project" value="InterPro"/>
</dbReference>
<dbReference type="InterPro" id="IPR000261">
    <property type="entry name" value="EH_dom"/>
</dbReference>
<dbReference type="PROSITE" id="PS50222">
    <property type="entry name" value="EF_HAND_2"/>
    <property type="match status" value="1"/>
</dbReference>
<evidence type="ECO:0000259" key="3">
    <source>
        <dbReference type="PROSITE" id="PS50031"/>
    </source>
</evidence>
<feature type="compositionally biased region" description="Pro residues" evidence="2">
    <location>
        <begin position="542"/>
        <end position="551"/>
    </location>
</feature>
<dbReference type="GO" id="GO:0005886">
    <property type="term" value="C:plasma membrane"/>
    <property type="evidence" value="ECO:0007669"/>
    <property type="project" value="TreeGrafter"/>
</dbReference>
<feature type="region of interest" description="Disordered" evidence="2">
    <location>
        <begin position="115"/>
        <end position="229"/>
    </location>
</feature>
<dbReference type="PANTHER" id="PTHR11216">
    <property type="entry name" value="EH DOMAIN"/>
    <property type="match status" value="1"/>
</dbReference>
<feature type="region of interest" description="Disordered" evidence="2">
    <location>
        <begin position="501"/>
        <end position="626"/>
    </location>
</feature>
<protein>
    <recommendedName>
        <fullName evidence="7">RALBP1 associated Eps domain containing 1</fullName>
    </recommendedName>
</protein>
<dbReference type="SMART" id="SM00027">
    <property type="entry name" value="EH"/>
    <property type="match status" value="2"/>
</dbReference>
<feature type="region of interest" description="Disordered" evidence="2">
    <location>
        <begin position="250"/>
        <end position="276"/>
    </location>
</feature>
<evidence type="ECO:0000259" key="4">
    <source>
        <dbReference type="PROSITE" id="PS50222"/>
    </source>
</evidence>
<dbReference type="Pfam" id="PF12763">
    <property type="entry name" value="EH"/>
    <property type="match status" value="2"/>
</dbReference>
<keyword evidence="1" id="KW-0106">Calcium</keyword>
<dbReference type="AlphaFoldDB" id="A0A8C4QP47"/>
<dbReference type="CDD" id="cd00052">
    <property type="entry name" value="EH"/>
    <property type="match status" value="1"/>
</dbReference>
<dbReference type="PANTHER" id="PTHR11216:SF174">
    <property type="entry name" value="GH06923P"/>
    <property type="match status" value="1"/>
</dbReference>